<dbReference type="Proteomes" id="UP000483293">
    <property type="component" value="Unassembled WGS sequence"/>
</dbReference>
<dbReference type="PANTHER" id="PTHR10587:SF133">
    <property type="entry name" value="CHITIN DEACETYLASE 1-RELATED"/>
    <property type="match status" value="1"/>
</dbReference>
<evidence type="ECO:0000313" key="7">
    <source>
        <dbReference type="Proteomes" id="UP000483293"/>
    </source>
</evidence>
<feature type="domain" description="NodB homology" evidence="5">
    <location>
        <begin position="324"/>
        <end position="502"/>
    </location>
</feature>
<gene>
    <name evidence="6" type="ORF">GFD21_05375</name>
</gene>
<dbReference type="AlphaFoldDB" id="A0A6L9SRW4"/>
<dbReference type="PANTHER" id="PTHR10587">
    <property type="entry name" value="GLYCOSYL TRANSFERASE-RELATED"/>
    <property type="match status" value="1"/>
</dbReference>
<feature type="transmembrane region" description="Helical" evidence="4">
    <location>
        <begin position="99"/>
        <end position="118"/>
    </location>
</feature>
<reference evidence="6 7" key="1">
    <citation type="submission" date="2019-10" db="EMBL/GenBank/DDBJ databases">
        <title>Bifidobacterium from non-human primates.</title>
        <authorList>
            <person name="Modesto M."/>
        </authorList>
    </citation>
    <scope>NUCLEOTIDE SEQUENCE [LARGE SCALE GENOMIC DNA]</scope>
    <source>
        <strain evidence="6 7">SMA15</strain>
    </source>
</reference>
<dbReference type="GO" id="GO:0016810">
    <property type="term" value="F:hydrolase activity, acting on carbon-nitrogen (but not peptide) bonds"/>
    <property type="evidence" value="ECO:0007669"/>
    <property type="project" value="InterPro"/>
</dbReference>
<keyword evidence="4" id="KW-0812">Transmembrane</keyword>
<keyword evidence="7" id="KW-1185">Reference proteome</keyword>
<dbReference type="GO" id="GO:0016020">
    <property type="term" value="C:membrane"/>
    <property type="evidence" value="ECO:0007669"/>
    <property type="project" value="TreeGrafter"/>
</dbReference>
<comment type="caution">
    <text evidence="6">The sequence shown here is derived from an EMBL/GenBank/DDBJ whole genome shotgun (WGS) entry which is preliminary data.</text>
</comment>
<evidence type="ECO:0000256" key="2">
    <source>
        <dbReference type="ARBA" id="ARBA00022801"/>
    </source>
</evidence>
<feature type="compositionally biased region" description="Polar residues" evidence="3">
    <location>
        <begin position="77"/>
        <end position="88"/>
    </location>
</feature>
<evidence type="ECO:0000256" key="1">
    <source>
        <dbReference type="ARBA" id="ARBA00022723"/>
    </source>
</evidence>
<evidence type="ECO:0000256" key="4">
    <source>
        <dbReference type="SAM" id="Phobius"/>
    </source>
</evidence>
<keyword evidence="1" id="KW-0479">Metal-binding</keyword>
<dbReference type="EMBL" id="WHZV01000003">
    <property type="protein sequence ID" value="NEG55208.1"/>
    <property type="molecule type" value="Genomic_DNA"/>
</dbReference>
<feature type="region of interest" description="Disordered" evidence="3">
    <location>
        <begin position="1"/>
        <end position="89"/>
    </location>
</feature>
<keyword evidence="4" id="KW-1133">Transmembrane helix</keyword>
<protein>
    <submittedName>
        <fullName evidence="6">Polysaccharide deacetylase family protein</fullName>
    </submittedName>
</protein>
<dbReference type="CDD" id="cd10917">
    <property type="entry name" value="CE4_NodB_like_6s_7s"/>
    <property type="match status" value="1"/>
</dbReference>
<evidence type="ECO:0000313" key="6">
    <source>
        <dbReference type="EMBL" id="NEG55208.1"/>
    </source>
</evidence>
<dbReference type="GO" id="GO:0005975">
    <property type="term" value="P:carbohydrate metabolic process"/>
    <property type="evidence" value="ECO:0007669"/>
    <property type="project" value="InterPro"/>
</dbReference>
<dbReference type="InterPro" id="IPR011330">
    <property type="entry name" value="Glyco_hydro/deAcase_b/a-brl"/>
</dbReference>
<dbReference type="Pfam" id="PF01522">
    <property type="entry name" value="Polysacc_deac_1"/>
    <property type="match status" value="1"/>
</dbReference>
<accession>A0A6L9SRW4</accession>
<name>A0A6L9SRW4_9BIFI</name>
<organism evidence="6 7">
    <name type="scientific">Bifidobacterium platyrrhinorum</name>
    <dbReference type="NCBI Taxonomy" id="2661628"/>
    <lineage>
        <taxon>Bacteria</taxon>
        <taxon>Bacillati</taxon>
        <taxon>Actinomycetota</taxon>
        <taxon>Actinomycetes</taxon>
        <taxon>Bifidobacteriales</taxon>
        <taxon>Bifidobacteriaceae</taxon>
        <taxon>Bifidobacterium</taxon>
    </lineage>
</organism>
<sequence>MMDGTASRGRSVMTDDKHIDDADDGRIDDDPVHDARHDETADDYADDVFRELGDDGMETDGSDDETTPGDAGASATDIPTTGTMTDAANVTARRRPKPLTVALIAVFAAGAVFAGWTVTRSILDLNARNHATALADCRSARSQYTETLTGYTPAARQAATLLKDTAGIENSDTRDRLQQRMDDLRTADVESPAELDCAADMGTKDLAALADRYGKASSMMADGLISIRYDADTLRQMKDGLNAQDVRKRLTALIARGRLAYDRSSGKADETARGTLRNAIDTAQAVLDTTPSDASDAVNEQIQPLSEATAKVIALMPLDCHFTDCVALTFDDGPNKQTTPKVLDALKSAGVPATFFLQGRFVSGSNVKLVGRMAAEGHSVGSMSWRHTQMHAMGSDQLAKWFKDTDSVISSASGKPVTLFRPPDGAWSDVLRAQAKASGQAMILWGVDPGDWGERDADEIEKRTLDGVYAGSIISLRDGNPETVKALPGIIKGLQGKGYHIVTVDTLLAGDIQPGSVAYGLNDVQ</sequence>
<feature type="compositionally biased region" description="Basic and acidic residues" evidence="3">
    <location>
        <begin position="13"/>
        <end position="39"/>
    </location>
</feature>
<evidence type="ECO:0000256" key="3">
    <source>
        <dbReference type="SAM" id="MobiDB-lite"/>
    </source>
</evidence>
<keyword evidence="2" id="KW-0378">Hydrolase</keyword>
<dbReference type="InterPro" id="IPR050248">
    <property type="entry name" value="Polysacc_deacetylase_ArnD"/>
</dbReference>
<dbReference type="InterPro" id="IPR002509">
    <property type="entry name" value="NODB_dom"/>
</dbReference>
<dbReference type="PROSITE" id="PS51677">
    <property type="entry name" value="NODB"/>
    <property type="match status" value="1"/>
</dbReference>
<proteinExistence type="predicted"/>
<feature type="compositionally biased region" description="Acidic residues" evidence="3">
    <location>
        <begin position="54"/>
        <end position="67"/>
    </location>
</feature>
<dbReference type="Gene3D" id="3.20.20.370">
    <property type="entry name" value="Glycoside hydrolase/deacetylase"/>
    <property type="match status" value="1"/>
</dbReference>
<evidence type="ECO:0000259" key="5">
    <source>
        <dbReference type="PROSITE" id="PS51677"/>
    </source>
</evidence>
<dbReference type="SUPFAM" id="SSF88713">
    <property type="entry name" value="Glycoside hydrolase/deacetylase"/>
    <property type="match status" value="1"/>
</dbReference>
<dbReference type="GO" id="GO:0046872">
    <property type="term" value="F:metal ion binding"/>
    <property type="evidence" value="ECO:0007669"/>
    <property type="project" value="UniProtKB-KW"/>
</dbReference>
<keyword evidence="4" id="KW-0472">Membrane</keyword>